<feature type="compositionally biased region" description="Low complexity" evidence="1">
    <location>
        <begin position="1"/>
        <end position="17"/>
    </location>
</feature>
<organism evidence="2 3">
    <name type="scientific">Thermobifida halotolerans</name>
    <dbReference type="NCBI Taxonomy" id="483545"/>
    <lineage>
        <taxon>Bacteria</taxon>
        <taxon>Bacillati</taxon>
        <taxon>Actinomycetota</taxon>
        <taxon>Actinomycetes</taxon>
        <taxon>Streptosporangiales</taxon>
        <taxon>Nocardiopsidaceae</taxon>
        <taxon>Thermobifida</taxon>
    </lineage>
</organism>
<evidence type="ECO:0000256" key="1">
    <source>
        <dbReference type="SAM" id="MobiDB-lite"/>
    </source>
</evidence>
<feature type="region of interest" description="Disordered" evidence="1">
    <location>
        <begin position="1"/>
        <end position="28"/>
    </location>
</feature>
<dbReference type="RefSeq" id="WP_068691157.1">
    <property type="nucleotide sequence ID" value="NZ_CP063196.1"/>
</dbReference>
<keyword evidence="3" id="KW-1185">Reference proteome</keyword>
<dbReference type="Proteomes" id="UP000265719">
    <property type="component" value="Chromosome"/>
</dbReference>
<name>A0A399FWD8_9ACTN</name>
<accession>A0A399FWD8</accession>
<dbReference type="OrthoDB" id="3436416at2"/>
<dbReference type="EMBL" id="CP063196">
    <property type="protein sequence ID" value="UOE18732.1"/>
    <property type="molecule type" value="Genomic_DNA"/>
</dbReference>
<dbReference type="AlphaFoldDB" id="A0A399FWD8"/>
<dbReference type="KEGG" id="thao:NI17_018360"/>
<proteinExistence type="predicted"/>
<gene>
    <name evidence="2" type="ORF">NI17_018360</name>
</gene>
<evidence type="ECO:0000313" key="3">
    <source>
        <dbReference type="Proteomes" id="UP000265719"/>
    </source>
</evidence>
<reference evidence="2" key="1">
    <citation type="submission" date="2020-10" db="EMBL/GenBank/DDBJ databases">
        <title>De novo genome project of the cellulose decomposer Thermobifida halotolerans type strain.</title>
        <authorList>
            <person name="Nagy I."/>
            <person name="Horvath B."/>
            <person name="Kukolya J."/>
            <person name="Nagy I."/>
            <person name="Orsini M."/>
        </authorList>
    </citation>
    <scope>NUCLEOTIDE SEQUENCE</scope>
    <source>
        <strain evidence="2">DSM 44931</strain>
    </source>
</reference>
<protein>
    <submittedName>
        <fullName evidence="2">Uncharacterized protein</fullName>
    </submittedName>
</protein>
<sequence length="184" mass="19026">MLSGLSTVSSASTVSTAEPLPTRGNAVTASPEGIGDIVMAGARSGYAHLAARPLPTVGRLVPAARGAADALTRLRLWPRRHGHWQRPPRAVRRYAPGRARMAVVALAPNEFVALSDVRSGGPPVHGDVLLVARGRVHAVVTGEGGHLLAVQELVAGRTRVLGGVDGRQLVNTGAETAVVVRVTA</sequence>
<evidence type="ECO:0000313" key="2">
    <source>
        <dbReference type="EMBL" id="UOE18732.1"/>
    </source>
</evidence>